<keyword evidence="5" id="KW-1185">Reference proteome</keyword>
<evidence type="ECO:0000256" key="2">
    <source>
        <dbReference type="SAM" id="MobiDB-lite"/>
    </source>
</evidence>
<protein>
    <submittedName>
        <fullName evidence="4">Transposase</fullName>
    </submittedName>
</protein>
<gene>
    <name evidence="4" type="ORF">NGB36_10685</name>
</gene>
<dbReference type="EMBL" id="JANFNG010000006">
    <property type="protein sequence ID" value="MCQ4081054.1"/>
    <property type="molecule type" value="Genomic_DNA"/>
</dbReference>
<dbReference type="Pfam" id="PF07282">
    <property type="entry name" value="Cas12f1-like_TNB"/>
    <property type="match status" value="1"/>
</dbReference>
<dbReference type="InterPro" id="IPR010095">
    <property type="entry name" value="Cas12f1-like_TNB"/>
</dbReference>
<sequence>MAHLICLPQPVSCLRIIGFRSCLPCDVNAPIGGAGCGRSAGRDGQHPPRRGAVHRGGSAYTSQRCPRCDHTERANRPTWDNFSCRRCGLAGRADHVAGVNIAQRGATAWVFVNMPAPVPA</sequence>
<name>A0ABT1PTQ6_9ACTN</name>
<reference evidence="4" key="1">
    <citation type="submission" date="2022-06" db="EMBL/GenBank/DDBJ databases">
        <title>Draft genome sequence of Streptomyces sp. RB6PN25 isolated from peat swamp forest in Thailand.</title>
        <authorList>
            <person name="Duangmal K."/>
            <person name="Klaysubun C."/>
        </authorList>
    </citation>
    <scope>NUCLEOTIDE SEQUENCE</scope>
    <source>
        <strain evidence="4">RB6PN25</strain>
    </source>
</reference>
<proteinExistence type="predicted"/>
<accession>A0ABT1PTQ6</accession>
<keyword evidence="1" id="KW-0238">DNA-binding</keyword>
<evidence type="ECO:0000313" key="5">
    <source>
        <dbReference type="Proteomes" id="UP001057702"/>
    </source>
</evidence>
<evidence type="ECO:0000256" key="1">
    <source>
        <dbReference type="ARBA" id="ARBA00023125"/>
    </source>
</evidence>
<feature type="domain" description="Cas12f1-like TNB" evidence="3">
    <location>
        <begin position="55"/>
        <end position="101"/>
    </location>
</feature>
<evidence type="ECO:0000259" key="3">
    <source>
        <dbReference type="Pfam" id="PF07282"/>
    </source>
</evidence>
<organism evidence="4 5">
    <name type="scientific">Streptomyces humicola</name>
    <dbReference type="NCBI Taxonomy" id="2953240"/>
    <lineage>
        <taxon>Bacteria</taxon>
        <taxon>Bacillati</taxon>
        <taxon>Actinomycetota</taxon>
        <taxon>Actinomycetes</taxon>
        <taxon>Kitasatosporales</taxon>
        <taxon>Streptomycetaceae</taxon>
        <taxon>Streptomyces</taxon>
    </lineage>
</organism>
<evidence type="ECO:0000313" key="4">
    <source>
        <dbReference type="EMBL" id="MCQ4081054.1"/>
    </source>
</evidence>
<comment type="caution">
    <text evidence="4">The sequence shown here is derived from an EMBL/GenBank/DDBJ whole genome shotgun (WGS) entry which is preliminary data.</text>
</comment>
<feature type="region of interest" description="Disordered" evidence="2">
    <location>
        <begin position="37"/>
        <end position="60"/>
    </location>
</feature>
<dbReference type="Proteomes" id="UP001057702">
    <property type="component" value="Unassembled WGS sequence"/>
</dbReference>